<reference evidence="1 2" key="1">
    <citation type="journal article" date="2013" name="Mar. Genomics">
        <title>Expression of sulfatases in Rhodopirellula baltica and the diversity of sulfatases in the genus Rhodopirellula.</title>
        <authorList>
            <person name="Wegner C.E."/>
            <person name="Richter-Heitmann T."/>
            <person name="Klindworth A."/>
            <person name="Klockow C."/>
            <person name="Richter M."/>
            <person name="Achstetter T."/>
            <person name="Glockner F.O."/>
            <person name="Harder J."/>
        </authorList>
    </citation>
    <scope>NUCLEOTIDE SEQUENCE [LARGE SCALE GENOMIC DNA]</scope>
    <source>
        <strain evidence="1 2">WH47</strain>
    </source>
</reference>
<dbReference type="AlphaFoldDB" id="F2ANP7"/>
<sequence length="51" mass="5708">MLGDSADPESCCTQRLDRKSRYLILAIGIRPTLFAASRPSIQENGRFSMSF</sequence>
<evidence type="ECO:0000313" key="1">
    <source>
        <dbReference type="EMBL" id="EGF28719.1"/>
    </source>
</evidence>
<gene>
    <name evidence="1" type="ORF">RBWH47_04172</name>
</gene>
<dbReference type="PATRIC" id="fig|991778.3.peg.1383"/>
<protein>
    <submittedName>
        <fullName evidence="1">Uncharacterized protein</fullName>
    </submittedName>
</protein>
<organism evidence="1 2">
    <name type="scientific">Rhodopirellula baltica WH47</name>
    <dbReference type="NCBI Taxonomy" id="991778"/>
    <lineage>
        <taxon>Bacteria</taxon>
        <taxon>Pseudomonadati</taxon>
        <taxon>Planctomycetota</taxon>
        <taxon>Planctomycetia</taxon>
        <taxon>Pirellulales</taxon>
        <taxon>Pirellulaceae</taxon>
        <taxon>Rhodopirellula</taxon>
    </lineage>
</organism>
<dbReference type="Proteomes" id="UP000006222">
    <property type="component" value="Unassembled WGS sequence"/>
</dbReference>
<accession>F2ANP7</accession>
<proteinExistence type="predicted"/>
<name>F2ANP7_RHOBT</name>
<comment type="caution">
    <text evidence="1">The sequence shown here is derived from an EMBL/GenBank/DDBJ whole genome shotgun (WGS) entry which is preliminary data.</text>
</comment>
<dbReference type="EMBL" id="AFAR01000072">
    <property type="protein sequence ID" value="EGF28719.1"/>
    <property type="molecule type" value="Genomic_DNA"/>
</dbReference>
<evidence type="ECO:0000313" key="2">
    <source>
        <dbReference type="Proteomes" id="UP000006222"/>
    </source>
</evidence>